<keyword evidence="2" id="KW-1185">Reference proteome</keyword>
<organism evidence="1 2">
    <name type="scientific">Ectobacillus funiculus</name>
    <dbReference type="NCBI Taxonomy" id="137993"/>
    <lineage>
        <taxon>Bacteria</taxon>
        <taxon>Bacillati</taxon>
        <taxon>Bacillota</taxon>
        <taxon>Bacilli</taxon>
        <taxon>Bacillales</taxon>
        <taxon>Bacillaceae</taxon>
        <taxon>Ectobacillus</taxon>
    </lineage>
</organism>
<proteinExistence type="predicted"/>
<dbReference type="InterPro" id="IPR025555">
    <property type="entry name" value="YppG"/>
</dbReference>
<dbReference type="Pfam" id="PF14179">
    <property type="entry name" value="YppG"/>
    <property type="match status" value="1"/>
</dbReference>
<evidence type="ECO:0000313" key="1">
    <source>
        <dbReference type="EMBL" id="MFB9757674.1"/>
    </source>
</evidence>
<sequence>MHTDVRNPYLQYNMYPFEPYYGTQPNYFQPFQLSFMNGMSQPTFYPPQSPVPPQMNPYTLYPATNKQNYKKQSKGQNAGVMSQFKTADGNYDINKMMNTAGQMMNAMNQVTGLVKQVGGFFGR</sequence>
<reference evidence="1 2" key="1">
    <citation type="submission" date="2024-09" db="EMBL/GenBank/DDBJ databases">
        <authorList>
            <person name="Sun Q."/>
            <person name="Mori K."/>
        </authorList>
    </citation>
    <scope>NUCLEOTIDE SEQUENCE [LARGE SCALE GENOMIC DNA]</scope>
    <source>
        <strain evidence="1 2">JCM 11201</strain>
    </source>
</reference>
<dbReference type="Proteomes" id="UP001589609">
    <property type="component" value="Unassembled WGS sequence"/>
</dbReference>
<protein>
    <submittedName>
        <fullName evidence="1">YppG family protein</fullName>
    </submittedName>
</protein>
<name>A0ABV5WAR0_9BACI</name>
<evidence type="ECO:0000313" key="2">
    <source>
        <dbReference type="Proteomes" id="UP001589609"/>
    </source>
</evidence>
<dbReference type="EMBL" id="JBHMAF010000017">
    <property type="protein sequence ID" value="MFB9757674.1"/>
    <property type="molecule type" value="Genomic_DNA"/>
</dbReference>
<accession>A0ABV5WAR0</accession>
<gene>
    <name evidence="1" type="ORF">ACFFMS_03850</name>
</gene>
<comment type="caution">
    <text evidence="1">The sequence shown here is derived from an EMBL/GenBank/DDBJ whole genome shotgun (WGS) entry which is preliminary data.</text>
</comment>
<dbReference type="RefSeq" id="WP_379948140.1">
    <property type="nucleotide sequence ID" value="NZ_JBHMAF010000017.1"/>
</dbReference>